<dbReference type="AlphaFoldDB" id="A0A4Y9LM63"/>
<reference evidence="10 11" key="1">
    <citation type="submission" date="2019-03" db="EMBL/GenBank/DDBJ databases">
        <title>Bradyrhizobium strains diversity isolated from Chamaecrista fasciculata.</title>
        <authorList>
            <person name="Urquiaga M.C.O."/>
            <person name="Hungria M."/>
            <person name="Delamuta J.R.M."/>
        </authorList>
    </citation>
    <scope>NUCLEOTIDE SEQUENCE [LARGE SCALE GENOMIC DNA]</scope>
    <source>
        <strain evidence="10 11">CNPSo 3424</strain>
    </source>
</reference>
<feature type="transmembrane region" description="Helical" evidence="8">
    <location>
        <begin position="59"/>
        <end position="81"/>
    </location>
</feature>
<evidence type="ECO:0000256" key="4">
    <source>
        <dbReference type="ARBA" id="ARBA00022475"/>
    </source>
</evidence>
<evidence type="ECO:0000259" key="9">
    <source>
        <dbReference type="PROSITE" id="PS50850"/>
    </source>
</evidence>
<feature type="transmembrane region" description="Helical" evidence="8">
    <location>
        <begin position="375"/>
        <end position="398"/>
    </location>
</feature>
<dbReference type="Gene3D" id="1.20.1250.20">
    <property type="entry name" value="MFS general substrate transporter like domains"/>
    <property type="match status" value="1"/>
</dbReference>
<dbReference type="InterPro" id="IPR011701">
    <property type="entry name" value="MFS"/>
</dbReference>
<feature type="transmembrane region" description="Helical" evidence="8">
    <location>
        <begin position="93"/>
        <end position="114"/>
    </location>
</feature>
<evidence type="ECO:0000256" key="2">
    <source>
        <dbReference type="ARBA" id="ARBA00008335"/>
    </source>
</evidence>
<feature type="transmembrane region" description="Helical" evidence="8">
    <location>
        <begin position="120"/>
        <end position="138"/>
    </location>
</feature>
<accession>A0A4Y9LM63</accession>
<protein>
    <submittedName>
        <fullName evidence="10">MFS transporter</fullName>
    </submittedName>
</protein>
<dbReference type="GO" id="GO:0022857">
    <property type="term" value="F:transmembrane transporter activity"/>
    <property type="evidence" value="ECO:0007669"/>
    <property type="project" value="InterPro"/>
</dbReference>
<feature type="transmembrane region" description="Helical" evidence="8">
    <location>
        <begin position="150"/>
        <end position="171"/>
    </location>
</feature>
<dbReference type="Pfam" id="PF07690">
    <property type="entry name" value="MFS_1"/>
    <property type="match status" value="1"/>
</dbReference>
<keyword evidence="3" id="KW-0813">Transport</keyword>
<evidence type="ECO:0000256" key="1">
    <source>
        <dbReference type="ARBA" id="ARBA00004651"/>
    </source>
</evidence>
<dbReference type="PANTHER" id="PTHR43271">
    <property type="entry name" value="BLL2771 PROTEIN"/>
    <property type="match status" value="1"/>
</dbReference>
<dbReference type="InterPro" id="IPR036259">
    <property type="entry name" value="MFS_trans_sf"/>
</dbReference>
<feature type="transmembrane region" description="Helical" evidence="8">
    <location>
        <begin position="317"/>
        <end position="339"/>
    </location>
</feature>
<dbReference type="InterPro" id="IPR020846">
    <property type="entry name" value="MFS_dom"/>
</dbReference>
<keyword evidence="4" id="KW-1003">Cell membrane</keyword>
<dbReference type="PROSITE" id="PS50850">
    <property type="entry name" value="MFS"/>
    <property type="match status" value="1"/>
</dbReference>
<proteinExistence type="inferred from homology"/>
<dbReference type="SUPFAM" id="SSF103473">
    <property type="entry name" value="MFS general substrate transporter"/>
    <property type="match status" value="1"/>
</dbReference>
<dbReference type="GO" id="GO:0005886">
    <property type="term" value="C:plasma membrane"/>
    <property type="evidence" value="ECO:0007669"/>
    <property type="project" value="UniProtKB-SubCell"/>
</dbReference>
<evidence type="ECO:0000256" key="7">
    <source>
        <dbReference type="ARBA" id="ARBA00023136"/>
    </source>
</evidence>
<dbReference type="OrthoDB" id="63984at2"/>
<sequence>MTDLSTPIKPSAMAMDAHLSGLVLRSVVIGLTAFLTVIDLFATQAILPALTRHYGVSPAAMGFAVNASTFGMAVAGLVVGLFSPRINRRTGILISLTLLAIPTSLLASAPNLAVFTVLRVAQGLCMASAFALTLAYLGEQCSTIDAGGAFAAYITGNVASNLVGRLFSAALADSLGLAWNFYVFAALNLAGAILVFFTIKRVPPMHATMPATSPLIAAIAHWRNPSLRAAYGIGFCILFAFIGTFTFVNFVLVRPPLALGMMDLGLVYFVFLPSVVTTLLAGRVASKLGTRPTIWGALAVAGIGLPLMLTARLPEVLTGMVLVGVGTFFAQAAATGFVGQAATENRGIASGTYLACYFGGGLVGTAMLGRLFDAFGWPACVVGVGAALAAAALLTFALKR</sequence>
<dbReference type="PANTHER" id="PTHR43271:SF2">
    <property type="entry name" value="BLL2771 PROTEIN"/>
    <property type="match status" value="1"/>
</dbReference>
<comment type="similarity">
    <text evidence="2">Belongs to the major facilitator superfamily.</text>
</comment>
<feature type="transmembrane region" description="Helical" evidence="8">
    <location>
        <begin position="229"/>
        <end position="252"/>
    </location>
</feature>
<name>A0A4Y9LM63_9BRAD</name>
<gene>
    <name evidence="10" type="ORF">E4K66_02130</name>
</gene>
<evidence type="ECO:0000256" key="3">
    <source>
        <dbReference type="ARBA" id="ARBA00022448"/>
    </source>
</evidence>
<dbReference type="EMBL" id="SPQU01000001">
    <property type="protein sequence ID" value="TFV42802.1"/>
    <property type="molecule type" value="Genomic_DNA"/>
</dbReference>
<dbReference type="CDD" id="cd17324">
    <property type="entry name" value="MFS_NepI_like"/>
    <property type="match status" value="1"/>
</dbReference>
<feature type="transmembrane region" description="Helical" evidence="8">
    <location>
        <begin position="351"/>
        <end position="369"/>
    </location>
</feature>
<evidence type="ECO:0000256" key="8">
    <source>
        <dbReference type="SAM" id="Phobius"/>
    </source>
</evidence>
<comment type="caution">
    <text evidence="10">The sequence shown here is derived from an EMBL/GenBank/DDBJ whole genome shotgun (WGS) entry which is preliminary data.</text>
</comment>
<evidence type="ECO:0000313" key="10">
    <source>
        <dbReference type="EMBL" id="TFV42802.1"/>
    </source>
</evidence>
<feature type="transmembrane region" description="Helical" evidence="8">
    <location>
        <begin position="22"/>
        <end position="47"/>
    </location>
</feature>
<feature type="transmembrane region" description="Helical" evidence="8">
    <location>
        <begin position="177"/>
        <end position="199"/>
    </location>
</feature>
<feature type="transmembrane region" description="Helical" evidence="8">
    <location>
        <begin position="294"/>
        <end position="311"/>
    </location>
</feature>
<feature type="transmembrane region" description="Helical" evidence="8">
    <location>
        <begin position="264"/>
        <end position="282"/>
    </location>
</feature>
<comment type="subcellular location">
    <subcellularLocation>
        <location evidence="1">Cell membrane</location>
        <topology evidence="1">Multi-pass membrane protein</topology>
    </subcellularLocation>
</comment>
<evidence type="ECO:0000256" key="6">
    <source>
        <dbReference type="ARBA" id="ARBA00022989"/>
    </source>
</evidence>
<organism evidence="10 11">
    <name type="scientific">Bradyrhizobium frederickii</name>
    <dbReference type="NCBI Taxonomy" id="2560054"/>
    <lineage>
        <taxon>Bacteria</taxon>
        <taxon>Pseudomonadati</taxon>
        <taxon>Pseudomonadota</taxon>
        <taxon>Alphaproteobacteria</taxon>
        <taxon>Hyphomicrobiales</taxon>
        <taxon>Nitrobacteraceae</taxon>
        <taxon>Bradyrhizobium</taxon>
    </lineage>
</organism>
<keyword evidence="11" id="KW-1185">Reference proteome</keyword>
<keyword evidence="7 8" id="KW-0472">Membrane</keyword>
<evidence type="ECO:0000256" key="5">
    <source>
        <dbReference type="ARBA" id="ARBA00022692"/>
    </source>
</evidence>
<keyword evidence="5 8" id="KW-0812">Transmembrane</keyword>
<dbReference type="RefSeq" id="WP_135167920.1">
    <property type="nucleotide sequence ID" value="NZ_SPQU01000001.1"/>
</dbReference>
<keyword evidence="6 8" id="KW-1133">Transmembrane helix</keyword>
<evidence type="ECO:0000313" key="11">
    <source>
        <dbReference type="Proteomes" id="UP000298225"/>
    </source>
</evidence>
<dbReference type="Proteomes" id="UP000298225">
    <property type="component" value="Unassembled WGS sequence"/>
</dbReference>
<feature type="domain" description="Major facilitator superfamily (MFS) profile" evidence="9">
    <location>
        <begin position="25"/>
        <end position="400"/>
    </location>
</feature>